<organism evidence="2 3">
    <name type="scientific">Nesidiocoris tenuis</name>
    <dbReference type="NCBI Taxonomy" id="355587"/>
    <lineage>
        <taxon>Eukaryota</taxon>
        <taxon>Metazoa</taxon>
        <taxon>Ecdysozoa</taxon>
        <taxon>Arthropoda</taxon>
        <taxon>Hexapoda</taxon>
        <taxon>Insecta</taxon>
        <taxon>Pterygota</taxon>
        <taxon>Neoptera</taxon>
        <taxon>Paraneoptera</taxon>
        <taxon>Hemiptera</taxon>
        <taxon>Heteroptera</taxon>
        <taxon>Panheteroptera</taxon>
        <taxon>Cimicomorpha</taxon>
        <taxon>Miridae</taxon>
        <taxon>Dicyphina</taxon>
        <taxon>Nesidiocoris</taxon>
    </lineage>
</organism>
<gene>
    <name evidence="2" type="ORF">NTEN_LOCUS19556</name>
</gene>
<protein>
    <submittedName>
        <fullName evidence="2">Uncharacterized protein</fullName>
    </submittedName>
</protein>
<reference evidence="2 3" key="1">
    <citation type="submission" date="2020-02" db="EMBL/GenBank/DDBJ databases">
        <authorList>
            <person name="Ferguson B K."/>
        </authorList>
    </citation>
    <scope>NUCLEOTIDE SEQUENCE [LARGE SCALE GENOMIC DNA]</scope>
</reference>
<sequence length="99" mass="11113">MSGSITNAHESISWFAALTIMIVGYVLSNRQVEGFADSPLFTVLPRYRPNSDASPRNQFSSALERIMGGGRWRHGRERTECASWRTKSLREAIHEIMGG</sequence>
<dbReference type="AlphaFoldDB" id="A0A6H5HLJ1"/>
<dbReference type="Proteomes" id="UP000479000">
    <property type="component" value="Unassembled WGS sequence"/>
</dbReference>
<evidence type="ECO:0000313" key="2">
    <source>
        <dbReference type="EMBL" id="CAB0015199.1"/>
    </source>
</evidence>
<evidence type="ECO:0000256" key="1">
    <source>
        <dbReference type="SAM" id="Phobius"/>
    </source>
</evidence>
<keyword evidence="1" id="KW-0812">Transmembrane</keyword>
<evidence type="ECO:0000313" key="3">
    <source>
        <dbReference type="Proteomes" id="UP000479000"/>
    </source>
</evidence>
<proteinExistence type="predicted"/>
<feature type="non-terminal residue" evidence="2">
    <location>
        <position position="99"/>
    </location>
</feature>
<dbReference type="EMBL" id="CADCXU010028776">
    <property type="protein sequence ID" value="CAB0015199.1"/>
    <property type="molecule type" value="Genomic_DNA"/>
</dbReference>
<keyword evidence="1" id="KW-0472">Membrane</keyword>
<feature type="transmembrane region" description="Helical" evidence="1">
    <location>
        <begin position="12"/>
        <end position="28"/>
    </location>
</feature>
<name>A0A6H5HLJ1_9HEMI</name>
<accession>A0A6H5HLJ1</accession>
<keyword evidence="3" id="KW-1185">Reference proteome</keyword>
<keyword evidence="1" id="KW-1133">Transmembrane helix</keyword>